<reference evidence="13" key="1">
    <citation type="submission" date="2023-07" db="EMBL/GenBank/DDBJ databases">
        <title>Genomic Encyclopedia of Type Strains, Phase IV (KMG-IV): sequencing the most valuable type-strain genomes for metagenomic binning, comparative biology and taxonomic classification.</title>
        <authorList>
            <person name="Goeker M."/>
        </authorList>
    </citation>
    <scope>NUCLEOTIDE SEQUENCE</scope>
    <source>
        <strain evidence="13">DSM 24202</strain>
    </source>
</reference>
<keyword evidence="3" id="KW-1003">Cell membrane</keyword>
<dbReference type="RefSeq" id="WP_307261162.1">
    <property type="nucleotide sequence ID" value="NZ_JAUSVL010000001.1"/>
</dbReference>
<evidence type="ECO:0000313" key="13">
    <source>
        <dbReference type="EMBL" id="MDQ0289708.1"/>
    </source>
</evidence>
<evidence type="ECO:0000256" key="4">
    <source>
        <dbReference type="ARBA" id="ARBA00022692"/>
    </source>
</evidence>
<evidence type="ECO:0000259" key="12">
    <source>
        <dbReference type="PROSITE" id="PS50929"/>
    </source>
</evidence>
<dbReference type="AlphaFoldDB" id="A0AAE4AP82"/>
<dbReference type="Gene3D" id="3.40.50.300">
    <property type="entry name" value="P-loop containing nucleotide triphosphate hydrolases"/>
    <property type="match status" value="1"/>
</dbReference>
<evidence type="ECO:0000256" key="6">
    <source>
        <dbReference type="ARBA" id="ARBA00022840"/>
    </source>
</evidence>
<dbReference type="PANTHER" id="PTHR24221">
    <property type="entry name" value="ATP-BINDING CASSETTE SUB-FAMILY B"/>
    <property type="match status" value="1"/>
</dbReference>
<keyword evidence="4 10" id="KW-0812">Transmembrane</keyword>
<comment type="subcellular location">
    <subcellularLocation>
        <location evidence="1">Cell membrane</location>
        <topology evidence="1">Multi-pass membrane protein</topology>
    </subcellularLocation>
</comment>
<dbReference type="GO" id="GO:0016887">
    <property type="term" value="F:ATP hydrolysis activity"/>
    <property type="evidence" value="ECO:0007669"/>
    <property type="project" value="InterPro"/>
</dbReference>
<feature type="domain" description="ABC transporter" evidence="11">
    <location>
        <begin position="363"/>
        <end position="599"/>
    </location>
</feature>
<dbReference type="InterPro" id="IPR003593">
    <property type="entry name" value="AAA+_ATPase"/>
</dbReference>
<dbReference type="PROSITE" id="PS50929">
    <property type="entry name" value="ABC_TM1F"/>
    <property type="match status" value="1"/>
</dbReference>
<feature type="transmembrane region" description="Helical" evidence="10">
    <location>
        <begin position="78"/>
        <end position="101"/>
    </location>
</feature>
<evidence type="ECO:0000256" key="7">
    <source>
        <dbReference type="ARBA" id="ARBA00022989"/>
    </source>
</evidence>
<dbReference type="InterPro" id="IPR017871">
    <property type="entry name" value="ABC_transporter-like_CS"/>
</dbReference>
<accession>A0AAE4AP82</accession>
<feature type="domain" description="ABC transmembrane type-1" evidence="12">
    <location>
        <begin position="43"/>
        <end position="287"/>
    </location>
</feature>
<dbReference type="PROSITE" id="PS50893">
    <property type="entry name" value="ABC_TRANSPORTER_2"/>
    <property type="match status" value="1"/>
</dbReference>
<dbReference type="SUPFAM" id="SSF90123">
    <property type="entry name" value="ABC transporter transmembrane region"/>
    <property type="match status" value="1"/>
</dbReference>
<keyword evidence="8 10" id="KW-0472">Membrane</keyword>
<sequence>MPAFLHDIRYLFNRQDFLRFALIVLLMIGSTLLELASLGAVPLFVAMLAANMAGGPAPAWSQRLLEVIGLDATVNLPLWGGLILAALFVFRTLYLIAVIYLQERLLLNRQIALSGRLFRAYMRAPYAYHLRHNSSGMLNSCFGECERLILLLLNPFLTSIRNAVVVVAIVVMLLIYDPLISLGTFVFLGLCVGLYVRLTTRRIKTLGETAHHGRELVMKILNEGFAVFKEARILGCSDFFCGRQHRGMETLAECSRALNVLQKSMWPMMEMITVAALLGAMSVMLWQGLPMAQIAPTIALITVCLARMKGCVTELMIHFTTMRYNHSVLTKIGQDLRELEQGAGADGDDQDDVVAPMPFIRDIAVEQLTFNYESTSKPAICDATLRIAKGSSVALVGPTGSGKSTMADLILGMLVPQQGRVIVDGVDIRGNLPGWHRQIGYVPQSISLLDDSLQANVALGIPDDEVDQQALWTALSAAQLAGWVREQPAGVLTELGERGVRLSGGQRQRIGIARALYHQPAVLIFDEATSALDMRTERALVDAIEALRGSHTVILIAHRLSTVRACDQLFFFDDGRLLAQGSYDELIERLPAFRAMTQAGRDDATTTTPAAESPSDL</sequence>
<dbReference type="PROSITE" id="PS00211">
    <property type="entry name" value="ABC_TRANSPORTER_1"/>
    <property type="match status" value="1"/>
</dbReference>
<dbReference type="InterPro" id="IPR039421">
    <property type="entry name" value="Type_1_exporter"/>
</dbReference>
<feature type="transmembrane region" description="Helical" evidence="10">
    <location>
        <begin position="179"/>
        <end position="196"/>
    </location>
</feature>
<protein>
    <submittedName>
        <fullName evidence="13">ATP-binding cassette subfamily C protein</fullName>
    </submittedName>
</protein>
<evidence type="ECO:0000256" key="9">
    <source>
        <dbReference type="SAM" id="MobiDB-lite"/>
    </source>
</evidence>
<dbReference type="EMBL" id="JAUSVL010000001">
    <property type="protein sequence ID" value="MDQ0289708.1"/>
    <property type="molecule type" value="Genomic_DNA"/>
</dbReference>
<feature type="transmembrane region" description="Helical" evidence="10">
    <location>
        <begin position="20"/>
        <end position="50"/>
    </location>
</feature>
<keyword evidence="6 13" id="KW-0067">ATP-binding</keyword>
<dbReference type="GO" id="GO:0005524">
    <property type="term" value="F:ATP binding"/>
    <property type="evidence" value="ECO:0007669"/>
    <property type="project" value="UniProtKB-KW"/>
</dbReference>
<dbReference type="Proteomes" id="UP001238163">
    <property type="component" value="Unassembled WGS sequence"/>
</dbReference>
<evidence type="ECO:0000256" key="10">
    <source>
        <dbReference type="SAM" id="Phobius"/>
    </source>
</evidence>
<proteinExistence type="predicted"/>
<dbReference type="Pfam" id="PF00664">
    <property type="entry name" value="ABC_membrane"/>
    <property type="match status" value="1"/>
</dbReference>
<dbReference type="InterPro" id="IPR003439">
    <property type="entry name" value="ABC_transporter-like_ATP-bd"/>
</dbReference>
<organism evidence="13 14">
    <name type="scientific">Oligosphaera ethanolica</name>
    <dbReference type="NCBI Taxonomy" id="760260"/>
    <lineage>
        <taxon>Bacteria</taxon>
        <taxon>Pseudomonadati</taxon>
        <taxon>Lentisphaerota</taxon>
        <taxon>Oligosphaeria</taxon>
        <taxon>Oligosphaerales</taxon>
        <taxon>Oligosphaeraceae</taxon>
        <taxon>Oligosphaera</taxon>
    </lineage>
</organism>
<gene>
    <name evidence="13" type="ORF">J3R75_001815</name>
</gene>
<evidence type="ECO:0000256" key="3">
    <source>
        <dbReference type="ARBA" id="ARBA00022475"/>
    </source>
</evidence>
<dbReference type="SUPFAM" id="SSF52540">
    <property type="entry name" value="P-loop containing nucleoside triphosphate hydrolases"/>
    <property type="match status" value="1"/>
</dbReference>
<keyword evidence="14" id="KW-1185">Reference proteome</keyword>
<dbReference type="InterPro" id="IPR011527">
    <property type="entry name" value="ABC1_TM_dom"/>
</dbReference>
<keyword evidence="7 10" id="KW-1133">Transmembrane helix</keyword>
<keyword evidence="5" id="KW-0547">Nucleotide-binding</keyword>
<evidence type="ECO:0000256" key="8">
    <source>
        <dbReference type="ARBA" id="ARBA00023136"/>
    </source>
</evidence>
<name>A0AAE4AP82_9BACT</name>
<dbReference type="GO" id="GO:0034040">
    <property type="term" value="F:ATPase-coupled lipid transmembrane transporter activity"/>
    <property type="evidence" value="ECO:0007669"/>
    <property type="project" value="TreeGrafter"/>
</dbReference>
<dbReference type="SMART" id="SM00382">
    <property type="entry name" value="AAA"/>
    <property type="match status" value="1"/>
</dbReference>
<dbReference type="InterPro" id="IPR036640">
    <property type="entry name" value="ABC1_TM_sf"/>
</dbReference>
<feature type="transmembrane region" description="Helical" evidence="10">
    <location>
        <begin position="271"/>
        <end position="289"/>
    </location>
</feature>
<evidence type="ECO:0000256" key="5">
    <source>
        <dbReference type="ARBA" id="ARBA00022741"/>
    </source>
</evidence>
<dbReference type="GO" id="GO:0005886">
    <property type="term" value="C:plasma membrane"/>
    <property type="evidence" value="ECO:0007669"/>
    <property type="project" value="UniProtKB-SubCell"/>
</dbReference>
<evidence type="ECO:0000259" key="11">
    <source>
        <dbReference type="PROSITE" id="PS50893"/>
    </source>
</evidence>
<dbReference type="Pfam" id="PF00005">
    <property type="entry name" value="ABC_tran"/>
    <property type="match status" value="1"/>
</dbReference>
<dbReference type="InterPro" id="IPR027417">
    <property type="entry name" value="P-loop_NTPase"/>
</dbReference>
<dbReference type="FunFam" id="3.40.50.300:FF:000299">
    <property type="entry name" value="ABC transporter ATP-binding protein/permease"/>
    <property type="match status" value="1"/>
</dbReference>
<keyword evidence="2" id="KW-0813">Transport</keyword>
<dbReference type="Gene3D" id="1.20.1560.10">
    <property type="entry name" value="ABC transporter type 1, transmembrane domain"/>
    <property type="match status" value="1"/>
</dbReference>
<dbReference type="PANTHER" id="PTHR24221:SF654">
    <property type="entry name" value="ATP-BINDING CASSETTE SUB-FAMILY B MEMBER 6"/>
    <property type="match status" value="1"/>
</dbReference>
<dbReference type="GO" id="GO:0140359">
    <property type="term" value="F:ABC-type transporter activity"/>
    <property type="evidence" value="ECO:0007669"/>
    <property type="project" value="InterPro"/>
</dbReference>
<evidence type="ECO:0000256" key="1">
    <source>
        <dbReference type="ARBA" id="ARBA00004651"/>
    </source>
</evidence>
<evidence type="ECO:0000256" key="2">
    <source>
        <dbReference type="ARBA" id="ARBA00022448"/>
    </source>
</evidence>
<feature type="region of interest" description="Disordered" evidence="9">
    <location>
        <begin position="598"/>
        <end position="617"/>
    </location>
</feature>
<feature type="transmembrane region" description="Helical" evidence="10">
    <location>
        <begin position="148"/>
        <end position="173"/>
    </location>
</feature>
<evidence type="ECO:0000313" key="14">
    <source>
        <dbReference type="Proteomes" id="UP001238163"/>
    </source>
</evidence>
<comment type="caution">
    <text evidence="13">The sequence shown here is derived from an EMBL/GenBank/DDBJ whole genome shotgun (WGS) entry which is preliminary data.</text>
</comment>